<dbReference type="AlphaFoldDB" id="A0A2J5I9B6"/>
<protein>
    <submittedName>
        <fullName evidence="2">Uncharacterized protein</fullName>
    </submittedName>
</protein>
<evidence type="ECO:0000256" key="1">
    <source>
        <dbReference type="SAM" id="MobiDB-lite"/>
    </source>
</evidence>
<reference evidence="3" key="1">
    <citation type="submission" date="2017-12" db="EMBL/GenBank/DDBJ databases">
        <authorList>
            <consortium name="DOE Joint Genome Institute"/>
            <person name="Mondo S.J."/>
            <person name="Kjaerbolling I."/>
            <person name="Vesth T.C."/>
            <person name="Frisvad J.C."/>
            <person name="Nybo J.L."/>
            <person name="Theobald S."/>
            <person name="Kuo A."/>
            <person name="Bowyer P."/>
            <person name="Matsuda Y."/>
            <person name="Lyhne E.K."/>
            <person name="Kogle M.E."/>
            <person name="Clum A."/>
            <person name="Lipzen A."/>
            <person name="Salamov A."/>
            <person name="Ngan C.Y."/>
            <person name="Daum C."/>
            <person name="Chiniquy J."/>
            <person name="Barry K."/>
            <person name="LaButti K."/>
            <person name="Haridas S."/>
            <person name="Simmons B.A."/>
            <person name="Magnuson J.K."/>
            <person name="Mortensen U.H."/>
            <person name="Larsen T.O."/>
            <person name="Grigoriev I.V."/>
            <person name="Baker S.E."/>
            <person name="Andersen M.R."/>
            <person name="Nordberg H.P."/>
            <person name="Cantor M.N."/>
            <person name="Hua S.X."/>
        </authorList>
    </citation>
    <scope>NUCLEOTIDE SEQUENCE [LARGE SCALE GENOMIC DNA]</scope>
    <source>
        <strain evidence="3">IBT 19404</strain>
    </source>
</reference>
<sequence length="60" mass="6957">MAPRFPHCPIHPPFVPQSRSVMMIRRIRTGKSSPSVHDLIGRMTQPDPELRRSHLYEPLV</sequence>
<dbReference type="EMBL" id="KZ559497">
    <property type="protein sequence ID" value="PLN86652.1"/>
    <property type="molecule type" value="Genomic_DNA"/>
</dbReference>
<proteinExistence type="predicted"/>
<evidence type="ECO:0000313" key="2">
    <source>
        <dbReference type="EMBL" id="PLN86652.1"/>
    </source>
</evidence>
<keyword evidence="3" id="KW-1185">Reference proteome</keyword>
<accession>A0A2J5I9B6</accession>
<name>A0A2J5I9B6_9EURO</name>
<feature type="compositionally biased region" description="Basic and acidic residues" evidence="1">
    <location>
        <begin position="48"/>
        <end position="60"/>
    </location>
</feature>
<evidence type="ECO:0000313" key="3">
    <source>
        <dbReference type="Proteomes" id="UP000235023"/>
    </source>
</evidence>
<dbReference type="Proteomes" id="UP000235023">
    <property type="component" value="Unassembled WGS sequence"/>
</dbReference>
<organism evidence="2 3">
    <name type="scientific">Aspergillus taichungensis</name>
    <dbReference type="NCBI Taxonomy" id="482145"/>
    <lineage>
        <taxon>Eukaryota</taxon>
        <taxon>Fungi</taxon>
        <taxon>Dikarya</taxon>
        <taxon>Ascomycota</taxon>
        <taxon>Pezizomycotina</taxon>
        <taxon>Eurotiomycetes</taxon>
        <taxon>Eurotiomycetidae</taxon>
        <taxon>Eurotiales</taxon>
        <taxon>Aspergillaceae</taxon>
        <taxon>Aspergillus</taxon>
        <taxon>Aspergillus subgen. Circumdati</taxon>
    </lineage>
</organism>
<gene>
    <name evidence="2" type="ORF">BDW42DRAFT_158245</name>
</gene>
<feature type="region of interest" description="Disordered" evidence="1">
    <location>
        <begin position="32"/>
        <end position="60"/>
    </location>
</feature>